<dbReference type="Gene3D" id="3.10.25.10">
    <property type="entry name" value="Formyl transferase, C-terminal domain"/>
    <property type="match status" value="1"/>
</dbReference>
<dbReference type="PANTHER" id="PTHR11138:SF5">
    <property type="entry name" value="METHIONYL-TRNA FORMYLTRANSFERASE, MITOCHONDRIAL"/>
    <property type="match status" value="1"/>
</dbReference>
<evidence type="ECO:0000313" key="12">
    <source>
        <dbReference type="Proteomes" id="UP001595555"/>
    </source>
</evidence>
<evidence type="ECO:0000256" key="4">
    <source>
        <dbReference type="ARBA" id="ARBA00016014"/>
    </source>
</evidence>
<dbReference type="HAMAP" id="MF_00182">
    <property type="entry name" value="Formyl_trans"/>
    <property type="match status" value="1"/>
</dbReference>
<dbReference type="PANTHER" id="PTHR11138">
    <property type="entry name" value="METHIONYL-TRNA FORMYLTRANSFERASE"/>
    <property type="match status" value="1"/>
</dbReference>
<evidence type="ECO:0000256" key="3">
    <source>
        <dbReference type="ARBA" id="ARBA00012261"/>
    </source>
</evidence>
<dbReference type="InterPro" id="IPR041711">
    <property type="entry name" value="Met-tRNA-FMT_N"/>
</dbReference>
<feature type="domain" description="Formyl transferase N-terminal" evidence="9">
    <location>
        <begin position="6"/>
        <end position="183"/>
    </location>
</feature>
<keyword evidence="6 8" id="KW-0648">Protein biosynthesis</keyword>
<evidence type="ECO:0000256" key="2">
    <source>
        <dbReference type="ARBA" id="ARBA00010699"/>
    </source>
</evidence>
<evidence type="ECO:0000313" key="11">
    <source>
        <dbReference type="EMBL" id="MFC3114606.1"/>
    </source>
</evidence>
<dbReference type="InterPro" id="IPR005793">
    <property type="entry name" value="Formyl_trans_C"/>
</dbReference>
<dbReference type="PROSITE" id="PS00373">
    <property type="entry name" value="GART"/>
    <property type="match status" value="1"/>
</dbReference>
<dbReference type="EMBL" id="JBHRTF010000002">
    <property type="protein sequence ID" value="MFC3114606.1"/>
    <property type="molecule type" value="Genomic_DNA"/>
</dbReference>
<dbReference type="InterPro" id="IPR011034">
    <property type="entry name" value="Formyl_transferase-like_C_sf"/>
</dbReference>
<dbReference type="SUPFAM" id="SSF53328">
    <property type="entry name" value="Formyltransferase"/>
    <property type="match status" value="1"/>
</dbReference>
<evidence type="ECO:0000256" key="5">
    <source>
        <dbReference type="ARBA" id="ARBA00022679"/>
    </source>
</evidence>
<feature type="domain" description="Formyl transferase C-terminal" evidence="10">
    <location>
        <begin position="207"/>
        <end position="308"/>
    </location>
</feature>
<sequence>MSQGLRIVFAGTPEFAAEHLKALLGSRHQVIAVYSQPDRPAGRGKKLSASPVKEVALAHDIPVYQPLNFKSPEAIAELASLDADLMVVVAYGLILPKAVLETPRLGCINVHASILPRWRGAAPIQRAIEAGDSETGVTIMQMDVGLDTGDMLIKAFCPILADDTAATLHDKLITIGTPALLQALDGIQTGSITHEPQDDSLSNYAPKLTKEEAALNWQLSAAELERKVRAFNPFPVAHTKLAGAADNQRIRVWAATTSDSTNTATPGVITRIDERGLWVACAQGQLVLEQLQLPGKKALKVDEILRGHPDLFRVGQQLEQPAC</sequence>
<evidence type="ECO:0000256" key="1">
    <source>
        <dbReference type="ARBA" id="ARBA00002606"/>
    </source>
</evidence>
<name>A0ABV7FCY7_9GAMM</name>
<keyword evidence="5 8" id="KW-0808">Transferase</keyword>
<evidence type="ECO:0000256" key="8">
    <source>
        <dbReference type="HAMAP-Rule" id="MF_00182"/>
    </source>
</evidence>
<dbReference type="CDD" id="cd08704">
    <property type="entry name" value="Met_tRNA_FMT_C"/>
    <property type="match status" value="1"/>
</dbReference>
<accession>A0ABV7FCY7</accession>
<dbReference type="NCBIfam" id="TIGR00460">
    <property type="entry name" value="fmt"/>
    <property type="match status" value="1"/>
</dbReference>
<dbReference type="Proteomes" id="UP001595555">
    <property type="component" value="Unassembled WGS sequence"/>
</dbReference>
<dbReference type="InterPro" id="IPR005794">
    <property type="entry name" value="Fmt"/>
</dbReference>
<organism evidence="11 12">
    <name type="scientific">Cellvibrio fontiphilus</name>
    <dbReference type="NCBI Taxonomy" id="1815559"/>
    <lineage>
        <taxon>Bacteria</taxon>
        <taxon>Pseudomonadati</taxon>
        <taxon>Pseudomonadota</taxon>
        <taxon>Gammaproteobacteria</taxon>
        <taxon>Cellvibrionales</taxon>
        <taxon>Cellvibrionaceae</taxon>
        <taxon>Cellvibrio</taxon>
    </lineage>
</organism>
<comment type="function">
    <text evidence="1 8">Attaches a formyl group to the free amino group of methionyl-tRNA(fMet). The formyl group appears to play a dual role in the initiator identity of N-formylmethionyl-tRNA by promoting its recognition by IF2 and preventing the misappropriation of this tRNA by the elongation apparatus.</text>
</comment>
<dbReference type="Pfam" id="PF02911">
    <property type="entry name" value="Formyl_trans_C"/>
    <property type="match status" value="1"/>
</dbReference>
<dbReference type="SUPFAM" id="SSF50486">
    <property type="entry name" value="FMT C-terminal domain-like"/>
    <property type="match status" value="1"/>
</dbReference>
<evidence type="ECO:0000259" key="9">
    <source>
        <dbReference type="Pfam" id="PF00551"/>
    </source>
</evidence>
<dbReference type="InterPro" id="IPR001555">
    <property type="entry name" value="GART_AS"/>
</dbReference>
<dbReference type="Gene3D" id="3.40.50.170">
    <property type="entry name" value="Formyl transferase, N-terminal domain"/>
    <property type="match status" value="1"/>
</dbReference>
<comment type="similarity">
    <text evidence="2 8">Belongs to the Fmt family.</text>
</comment>
<dbReference type="EC" id="2.1.2.9" evidence="3 8"/>
<keyword evidence="12" id="KW-1185">Reference proteome</keyword>
<feature type="binding site" evidence="8">
    <location>
        <begin position="113"/>
        <end position="116"/>
    </location>
    <ligand>
        <name>(6S)-5,6,7,8-tetrahydrofolate</name>
        <dbReference type="ChEBI" id="CHEBI:57453"/>
    </ligand>
</feature>
<gene>
    <name evidence="8 11" type="primary">fmt</name>
    <name evidence="11" type="ORF">ACFODX_03490</name>
</gene>
<proteinExistence type="inferred from homology"/>
<reference evidence="12" key="1">
    <citation type="journal article" date="2019" name="Int. J. Syst. Evol. Microbiol.">
        <title>The Global Catalogue of Microorganisms (GCM) 10K type strain sequencing project: providing services to taxonomists for standard genome sequencing and annotation.</title>
        <authorList>
            <consortium name="The Broad Institute Genomics Platform"/>
            <consortium name="The Broad Institute Genome Sequencing Center for Infectious Disease"/>
            <person name="Wu L."/>
            <person name="Ma J."/>
        </authorList>
    </citation>
    <scope>NUCLEOTIDE SEQUENCE [LARGE SCALE GENOMIC DNA]</scope>
    <source>
        <strain evidence="12">KCTC 52237</strain>
    </source>
</reference>
<protein>
    <recommendedName>
        <fullName evidence="4 8">Methionyl-tRNA formyltransferase</fullName>
        <ecNumber evidence="3 8">2.1.2.9</ecNumber>
    </recommendedName>
</protein>
<evidence type="ECO:0000256" key="6">
    <source>
        <dbReference type="ARBA" id="ARBA00022917"/>
    </source>
</evidence>
<dbReference type="RefSeq" id="WP_378116109.1">
    <property type="nucleotide sequence ID" value="NZ_JBHRTF010000002.1"/>
</dbReference>
<dbReference type="InterPro" id="IPR037022">
    <property type="entry name" value="Formyl_trans_C_sf"/>
</dbReference>
<dbReference type="InterPro" id="IPR002376">
    <property type="entry name" value="Formyl_transf_N"/>
</dbReference>
<dbReference type="InterPro" id="IPR044135">
    <property type="entry name" value="Met-tRNA-FMT_C"/>
</dbReference>
<dbReference type="GO" id="GO:0004479">
    <property type="term" value="F:methionyl-tRNA formyltransferase activity"/>
    <property type="evidence" value="ECO:0007669"/>
    <property type="project" value="UniProtKB-EC"/>
</dbReference>
<dbReference type="CDD" id="cd08646">
    <property type="entry name" value="FMT_core_Met-tRNA-FMT_N"/>
    <property type="match status" value="1"/>
</dbReference>
<comment type="caution">
    <text evidence="11">The sequence shown here is derived from an EMBL/GenBank/DDBJ whole genome shotgun (WGS) entry which is preliminary data.</text>
</comment>
<comment type="catalytic activity">
    <reaction evidence="7 8">
        <text>L-methionyl-tRNA(fMet) + (6R)-10-formyltetrahydrofolate = N-formyl-L-methionyl-tRNA(fMet) + (6S)-5,6,7,8-tetrahydrofolate + H(+)</text>
        <dbReference type="Rhea" id="RHEA:24380"/>
        <dbReference type="Rhea" id="RHEA-COMP:9952"/>
        <dbReference type="Rhea" id="RHEA-COMP:9953"/>
        <dbReference type="ChEBI" id="CHEBI:15378"/>
        <dbReference type="ChEBI" id="CHEBI:57453"/>
        <dbReference type="ChEBI" id="CHEBI:78530"/>
        <dbReference type="ChEBI" id="CHEBI:78844"/>
        <dbReference type="ChEBI" id="CHEBI:195366"/>
        <dbReference type="EC" id="2.1.2.9"/>
    </reaction>
</comment>
<evidence type="ECO:0000256" key="7">
    <source>
        <dbReference type="ARBA" id="ARBA00048558"/>
    </source>
</evidence>
<dbReference type="Pfam" id="PF00551">
    <property type="entry name" value="Formyl_trans_N"/>
    <property type="match status" value="1"/>
</dbReference>
<dbReference type="InterPro" id="IPR036477">
    <property type="entry name" value="Formyl_transf_N_sf"/>
</dbReference>
<evidence type="ECO:0000259" key="10">
    <source>
        <dbReference type="Pfam" id="PF02911"/>
    </source>
</evidence>